<dbReference type="GO" id="GO:0009272">
    <property type="term" value="P:fungal-type cell wall biogenesis"/>
    <property type="evidence" value="ECO:0007669"/>
    <property type="project" value="TreeGrafter"/>
</dbReference>
<feature type="transmembrane region" description="Helical" evidence="10">
    <location>
        <begin position="263"/>
        <end position="294"/>
    </location>
</feature>
<feature type="chain" id="PRO_5035470199" description="Protein BIG1" evidence="11">
    <location>
        <begin position="19"/>
        <end position="306"/>
    </location>
</feature>
<dbReference type="PANTHER" id="PTHR28285:SF1">
    <property type="entry name" value="PROTEIN BIG1"/>
    <property type="match status" value="1"/>
</dbReference>
<reference evidence="13" key="1">
    <citation type="submission" date="2021-07" db="EMBL/GenBank/DDBJ databases">
        <title>Elsinoe batatas strain:CRI-CJ2 Genome sequencing and assembly.</title>
        <authorList>
            <person name="Huang L."/>
        </authorList>
    </citation>
    <scope>NUCLEOTIDE SEQUENCE</scope>
    <source>
        <strain evidence="13">CRI-CJ2</strain>
    </source>
</reference>
<dbReference type="InterPro" id="IPR046756">
    <property type="entry name" value="VAS1/VOA1_TM"/>
</dbReference>
<dbReference type="Proteomes" id="UP000809789">
    <property type="component" value="Unassembled WGS sequence"/>
</dbReference>
<name>A0A8K0KUB6_9PEZI</name>
<evidence type="ECO:0000256" key="5">
    <source>
        <dbReference type="ARBA" id="ARBA00022729"/>
    </source>
</evidence>
<comment type="similarity">
    <text evidence="2">Belongs to the BIG1 family.</text>
</comment>
<dbReference type="GO" id="GO:0006078">
    <property type="term" value="P:(1-&gt;6)-beta-D-glucan biosynthetic process"/>
    <property type="evidence" value="ECO:0007669"/>
    <property type="project" value="TreeGrafter"/>
</dbReference>
<gene>
    <name evidence="13" type="ORF">KVT40_009010</name>
</gene>
<keyword evidence="5 11" id="KW-0732">Signal</keyword>
<comment type="subcellular location">
    <subcellularLocation>
        <location evidence="1">Endoplasmic reticulum membrane</location>
        <topology evidence="1">Single-pass type I membrane protein</topology>
    </subcellularLocation>
</comment>
<evidence type="ECO:0000256" key="9">
    <source>
        <dbReference type="ARBA" id="ARBA00023316"/>
    </source>
</evidence>
<evidence type="ECO:0000256" key="2">
    <source>
        <dbReference type="ARBA" id="ARBA00008203"/>
    </source>
</evidence>
<accession>A0A8K0KUB6</accession>
<evidence type="ECO:0000256" key="11">
    <source>
        <dbReference type="SAM" id="SignalP"/>
    </source>
</evidence>
<dbReference type="AlphaFoldDB" id="A0A8K0KUB6"/>
<keyword evidence="6" id="KW-0256">Endoplasmic reticulum</keyword>
<feature type="signal peptide" evidence="11">
    <location>
        <begin position="1"/>
        <end position="18"/>
    </location>
</feature>
<keyword evidence="8 10" id="KW-0472">Membrane</keyword>
<dbReference type="InterPro" id="IPR037654">
    <property type="entry name" value="Big1"/>
</dbReference>
<proteinExistence type="inferred from homology"/>
<comment type="caution">
    <text evidence="13">The sequence shown here is derived from an EMBL/GenBank/DDBJ whole genome shotgun (WGS) entry which is preliminary data.</text>
</comment>
<evidence type="ECO:0000256" key="7">
    <source>
        <dbReference type="ARBA" id="ARBA00022989"/>
    </source>
</evidence>
<evidence type="ECO:0000256" key="6">
    <source>
        <dbReference type="ARBA" id="ARBA00022824"/>
    </source>
</evidence>
<dbReference type="OrthoDB" id="9985059at2759"/>
<keyword evidence="4 10" id="KW-0812">Transmembrane</keyword>
<evidence type="ECO:0000313" key="14">
    <source>
        <dbReference type="Proteomes" id="UP000809789"/>
    </source>
</evidence>
<dbReference type="Pfam" id="PF20520">
    <property type="entry name" value="Ac45-VOA1_TM"/>
    <property type="match status" value="1"/>
</dbReference>
<evidence type="ECO:0000256" key="3">
    <source>
        <dbReference type="ARBA" id="ARBA00022089"/>
    </source>
</evidence>
<dbReference type="EMBL" id="JAESVG020000010">
    <property type="protein sequence ID" value="KAG8624034.1"/>
    <property type="molecule type" value="Genomic_DNA"/>
</dbReference>
<evidence type="ECO:0000313" key="13">
    <source>
        <dbReference type="EMBL" id="KAG8624034.1"/>
    </source>
</evidence>
<evidence type="ECO:0000256" key="4">
    <source>
        <dbReference type="ARBA" id="ARBA00022692"/>
    </source>
</evidence>
<evidence type="ECO:0000256" key="10">
    <source>
        <dbReference type="SAM" id="Phobius"/>
    </source>
</evidence>
<evidence type="ECO:0000259" key="12">
    <source>
        <dbReference type="Pfam" id="PF20520"/>
    </source>
</evidence>
<organism evidence="13 14">
    <name type="scientific">Elsinoe batatas</name>
    <dbReference type="NCBI Taxonomy" id="2601811"/>
    <lineage>
        <taxon>Eukaryota</taxon>
        <taxon>Fungi</taxon>
        <taxon>Dikarya</taxon>
        <taxon>Ascomycota</taxon>
        <taxon>Pezizomycotina</taxon>
        <taxon>Dothideomycetes</taxon>
        <taxon>Dothideomycetidae</taxon>
        <taxon>Myriangiales</taxon>
        <taxon>Elsinoaceae</taxon>
        <taxon>Elsinoe</taxon>
    </lineage>
</organism>
<evidence type="ECO:0000256" key="1">
    <source>
        <dbReference type="ARBA" id="ARBA00004115"/>
    </source>
</evidence>
<keyword evidence="14" id="KW-1185">Reference proteome</keyword>
<keyword evidence="7 10" id="KW-1133">Transmembrane helix</keyword>
<dbReference type="PANTHER" id="PTHR28285">
    <property type="entry name" value="PROTEIN BIG1"/>
    <property type="match status" value="1"/>
</dbReference>
<feature type="domain" description="V-type proton ATPase subunit S1/VOA1 transmembrane" evidence="12">
    <location>
        <begin position="257"/>
        <end position="295"/>
    </location>
</feature>
<dbReference type="GO" id="GO:0071555">
    <property type="term" value="P:cell wall organization"/>
    <property type="evidence" value="ECO:0007669"/>
    <property type="project" value="UniProtKB-KW"/>
</dbReference>
<evidence type="ECO:0000256" key="8">
    <source>
        <dbReference type="ARBA" id="ARBA00023136"/>
    </source>
</evidence>
<dbReference type="GO" id="GO:0005789">
    <property type="term" value="C:endoplasmic reticulum membrane"/>
    <property type="evidence" value="ECO:0007669"/>
    <property type="project" value="UniProtKB-SubCell"/>
</dbReference>
<keyword evidence="9" id="KW-0961">Cell wall biogenesis/degradation</keyword>
<protein>
    <recommendedName>
        <fullName evidence="3">Protein BIG1</fullName>
    </recommendedName>
</protein>
<sequence length="306" mass="32441">MRLSSISALSAFASVATAFRDTSPFILLSTSSLPSTSHLSPKAHIATSSQIRSHLQDSFSSCPSTNIVIASLSSVDASDFTRDSTPRLASLLSGSGGVSGQAVNDVVGTLSSADIEDLVHSACQGYTTTRVANGALPSMKGKQGKQIIALDIGPVGGEGLSRLQLIQRSDAYLSTVLEGLNGDWTVVLRTTPRSLELGETQPGDKGKTGLVNQEGRLYEMDTSFEGTAGDHWKRDMQAYPRAANASSQEGGLFERYSFFSDGIFMGVTVSLLLLIILYVGLSAVSGLEVSYMAFRKEMNPAQKKAQ</sequence>